<protein>
    <recommendedName>
        <fullName evidence="11">t-SNARE coiled-coil homology domain-containing protein</fullName>
    </recommendedName>
</protein>
<feature type="compositionally biased region" description="Basic and acidic residues" evidence="9">
    <location>
        <begin position="36"/>
        <end position="48"/>
    </location>
</feature>
<dbReference type="GO" id="GO:0005783">
    <property type="term" value="C:endoplasmic reticulum"/>
    <property type="evidence" value="ECO:0007669"/>
    <property type="project" value="TreeGrafter"/>
</dbReference>
<evidence type="ECO:0000256" key="9">
    <source>
        <dbReference type="SAM" id="MobiDB-lite"/>
    </source>
</evidence>
<proteinExistence type="inferred from homology"/>
<organism evidence="12 13">
    <name type="scientific">Saitozyma podzolica</name>
    <dbReference type="NCBI Taxonomy" id="1890683"/>
    <lineage>
        <taxon>Eukaryota</taxon>
        <taxon>Fungi</taxon>
        <taxon>Dikarya</taxon>
        <taxon>Basidiomycota</taxon>
        <taxon>Agaricomycotina</taxon>
        <taxon>Tremellomycetes</taxon>
        <taxon>Tremellales</taxon>
        <taxon>Trimorphomycetaceae</taxon>
        <taxon>Saitozyma</taxon>
    </lineage>
</organism>
<dbReference type="Gene3D" id="1.20.5.110">
    <property type="match status" value="1"/>
</dbReference>
<feature type="transmembrane region" description="Helical" evidence="10">
    <location>
        <begin position="372"/>
        <end position="391"/>
    </location>
</feature>
<sequence length="392" mass="43545">MVVIDHTPALRSLLESRAEPTSSRSKSPSGGRSVSRSRDRGKGKARSVEDEEGEAFLKEAYRIHTHLSELTSTLHSVRLPYLSLSDPPPLSRRTPRTPHAQHGLATEEDELRRYTGSKYLTDREREEIDLRGKMILRRCRERVRVLEDGEKARQNRVAPPPHKLLTLLPSLLPTATSSTEPLLTAHRASILWTLNSLLAKTSADLTNLQEERSRRRAERGRTLGEGAAKEAARLAASSDLSSRAKSLFGGGTTPTSANGWTDEGISPKSSTTAIIPDGPRIEDQLSQEQLQQFESENNVLLEHMQSQLDSVLSAEKSLLEISALQTELVRHLVQQTEMVEKLYDEAVGSVAEVGKANEQLKKAKQRGSEARFFLLVFLIGASMALLFLNWYA</sequence>
<comment type="subcellular location">
    <subcellularLocation>
        <location evidence="1">Membrane</location>
        <topology evidence="1">Single-pass type IV membrane protein</topology>
    </subcellularLocation>
</comment>
<evidence type="ECO:0000256" key="5">
    <source>
        <dbReference type="ARBA" id="ARBA00022927"/>
    </source>
</evidence>
<dbReference type="EMBL" id="RSCD01000001">
    <property type="protein sequence ID" value="RSH95017.1"/>
    <property type="molecule type" value="Genomic_DNA"/>
</dbReference>
<keyword evidence="8 10" id="KW-0472">Membrane</keyword>
<dbReference type="AlphaFoldDB" id="A0A427YV99"/>
<evidence type="ECO:0000313" key="13">
    <source>
        <dbReference type="Proteomes" id="UP000279259"/>
    </source>
</evidence>
<dbReference type="GO" id="GO:0006890">
    <property type="term" value="P:retrograde vesicle-mediated transport, Golgi to endoplasmic reticulum"/>
    <property type="evidence" value="ECO:0007669"/>
    <property type="project" value="TreeGrafter"/>
</dbReference>
<feature type="region of interest" description="Disordered" evidence="9">
    <location>
        <begin position="1"/>
        <end position="51"/>
    </location>
</feature>
<feature type="compositionally biased region" description="Basic and acidic residues" evidence="9">
    <location>
        <begin position="209"/>
        <end position="227"/>
    </location>
</feature>
<feature type="compositionally biased region" description="Low complexity" evidence="9">
    <location>
        <begin position="22"/>
        <end position="34"/>
    </location>
</feature>
<dbReference type="Pfam" id="PF10496">
    <property type="entry name" value="Syntaxin-18_N"/>
    <property type="match status" value="1"/>
</dbReference>
<evidence type="ECO:0000256" key="4">
    <source>
        <dbReference type="ARBA" id="ARBA00022692"/>
    </source>
</evidence>
<dbReference type="PANTHER" id="PTHR15959">
    <property type="entry name" value="SYNTAXIN-18"/>
    <property type="match status" value="1"/>
</dbReference>
<feature type="region of interest" description="Disordered" evidence="9">
    <location>
        <begin position="247"/>
        <end position="267"/>
    </location>
</feature>
<feature type="region of interest" description="Disordered" evidence="9">
    <location>
        <begin position="206"/>
        <end position="227"/>
    </location>
</feature>
<dbReference type="Proteomes" id="UP000279259">
    <property type="component" value="Unassembled WGS sequence"/>
</dbReference>
<dbReference type="PANTHER" id="PTHR15959:SF0">
    <property type="entry name" value="SYNTAXIN-18"/>
    <property type="match status" value="1"/>
</dbReference>
<dbReference type="InterPro" id="IPR019529">
    <property type="entry name" value="Syntaxin-18_N"/>
</dbReference>
<feature type="region of interest" description="Disordered" evidence="9">
    <location>
        <begin position="84"/>
        <end position="104"/>
    </location>
</feature>
<keyword evidence="3" id="KW-0813">Transport</keyword>
<evidence type="ECO:0000256" key="10">
    <source>
        <dbReference type="SAM" id="Phobius"/>
    </source>
</evidence>
<keyword evidence="7" id="KW-0175">Coiled coil</keyword>
<evidence type="ECO:0000256" key="6">
    <source>
        <dbReference type="ARBA" id="ARBA00022989"/>
    </source>
</evidence>
<dbReference type="STRING" id="1890683.A0A427YV99"/>
<comment type="caution">
    <text evidence="12">The sequence shown here is derived from an EMBL/GenBank/DDBJ whole genome shotgun (WGS) entry which is preliminary data.</text>
</comment>
<accession>A0A427YV99</accession>
<evidence type="ECO:0000259" key="11">
    <source>
        <dbReference type="PROSITE" id="PS50192"/>
    </source>
</evidence>
<keyword evidence="13" id="KW-1185">Reference proteome</keyword>
<evidence type="ECO:0000256" key="8">
    <source>
        <dbReference type="ARBA" id="ARBA00023136"/>
    </source>
</evidence>
<reference evidence="12 13" key="1">
    <citation type="submission" date="2018-11" db="EMBL/GenBank/DDBJ databases">
        <title>Genome sequence of Saitozyma podzolica DSM 27192.</title>
        <authorList>
            <person name="Aliyu H."/>
            <person name="Gorte O."/>
            <person name="Ochsenreither K."/>
        </authorList>
    </citation>
    <scope>NUCLEOTIDE SEQUENCE [LARGE SCALE GENOMIC DNA]</scope>
    <source>
        <strain evidence="12 13">DSM 27192</strain>
    </source>
</reference>
<feature type="domain" description="T-SNARE coiled-coil homology" evidence="11">
    <location>
        <begin position="301"/>
        <end position="363"/>
    </location>
</feature>
<evidence type="ECO:0000256" key="1">
    <source>
        <dbReference type="ARBA" id="ARBA00004211"/>
    </source>
</evidence>
<evidence type="ECO:0000256" key="7">
    <source>
        <dbReference type="ARBA" id="ARBA00023054"/>
    </source>
</evidence>
<dbReference type="InterPro" id="IPR000727">
    <property type="entry name" value="T_SNARE_dom"/>
</dbReference>
<dbReference type="GO" id="GO:0031201">
    <property type="term" value="C:SNARE complex"/>
    <property type="evidence" value="ECO:0007669"/>
    <property type="project" value="TreeGrafter"/>
</dbReference>
<dbReference type="OrthoDB" id="342981at2759"/>
<evidence type="ECO:0000313" key="12">
    <source>
        <dbReference type="EMBL" id="RSH95017.1"/>
    </source>
</evidence>
<name>A0A427YV99_9TREE</name>
<keyword evidence="5" id="KW-0653">Protein transport</keyword>
<gene>
    <name evidence="12" type="ORF">EHS25_000102</name>
</gene>
<evidence type="ECO:0000256" key="3">
    <source>
        <dbReference type="ARBA" id="ARBA00022448"/>
    </source>
</evidence>
<dbReference type="GO" id="GO:0015031">
    <property type="term" value="P:protein transport"/>
    <property type="evidence" value="ECO:0007669"/>
    <property type="project" value="UniProtKB-KW"/>
</dbReference>
<dbReference type="SUPFAM" id="SSF58038">
    <property type="entry name" value="SNARE fusion complex"/>
    <property type="match status" value="1"/>
</dbReference>
<dbReference type="PROSITE" id="PS50192">
    <property type="entry name" value="T_SNARE"/>
    <property type="match status" value="1"/>
</dbReference>
<comment type="similarity">
    <text evidence="2">Belongs to the syntaxin family.</text>
</comment>
<keyword evidence="6 10" id="KW-1133">Transmembrane helix</keyword>
<keyword evidence="4 10" id="KW-0812">Transmembrane</keyword>
<dbReference type="FunFam" id="1.20.5.110:FF:000069">
    <property type="entry name" value="Related to syntaxin 18"/>
    <property type="match status" value="1"/>
</dbReference>
<evidence type="ECO:0000256" key="2">
    <source>
        <dbReference type="ARBA" id="ARBA00009063"/>
    </source>
</evidence>